<gene>
    <name evidence="9" type="ORF">FYJ44_10930</name>
</gene>
<evidence type="ECO:0000256" key="3">
    <source>
        <dbReference type="ARBA" id="ARBA00022723"/>
    </source>
</evidence>
<comment type="cofactor">
    <cofactor evidence="1">
        <name>Zn(2+)</name>
        <dbReference type="ChEBI" id="CHEBI:29105"/>
    </cofactor>
</comment>
<keyword evidence="6" id="KW-0482">Metalloprotease</keyword>
<dbReference type="PANTHER" id="PTHR21666:SF288">
    <property type="entry name" value="CELL DIVISION PROTEIN YTFB"/>
    <property type="match status" value="1"/>
</dbReference>
<evidence type="ECO:0000259" key="8">
    <source>
        <dbReference type="Pfam" id="PF01551"/>
    </source>
</evidence>
<sequence>MGVLVQHAGRTGFTPAEKPEQQQNAAAEPEASGPPDSSLSALPDVPPALPQASASAEAGRAPEAVAVEDYAGVRLPQPVPGSSTDASGTVSGNSAPQPALTPDTPLVFPSPDQPATTASTEEQADGTASGEEVVKGTVEKGDTISKILEGTGSEGIYQYISAARQVFSMRSFREGQPYAIVTDTASGRVKRFEYEIDNRRRLVVEGVEEPVARVEAIEYVTLLGTVEATISDNLFQAVADVGESPQMALQLAELFGAEINFIRDLQEGDSFSVLVEKRYREGEYKGYGRILAAHFTNKGKTFEAYLFRDGSERAQYYNRKGENLRKTLLQAPLAFTRVTSRFTSSRKHPILGYSRPHMGVDYGAPTGTPVKAVGEGTVTKRGWAGGYGNQIIVKHVAGLESMYSHLSGYARGLRQGQRVRQGQVIGFVGSTGLATGPHLDFRLRQNGNFINPTKAINPRGAPVSAKRRAAFEKTVAEELAYLQGRRPLAGYTVDSVVPEHPVLTDNTPDTEQEKKPARKKRRG</sequence>
<dbReference type="GO" id="GO:0004222">
    <property type="term" value="F:metalloendopeptidase activity"/>
    <property type="evidence" value="ECO:0007669"/>
    <property type="project" value="TreeGrafter"/>
</dbReference>
<feature type="region of interest" description="Disordered" evidence="7">
    <location>
        <begin position="498"/>
        <end position="523"/>
    </location>
</feature>
<reference evidence="9 10" key="1">
    <citation type="submission" date="2019-09" db="EMBL/GenBank/DDBJ databases">
        <title>In-depth cultivation of the pig gut microbiome towards novel bacterial diversity and tailored functional studies.</title>
        <authorList>
            <person name="Wylensek D."/>
            <person name="Hitch T.C.A."/>
            <person name="Clavel T."/>
        </authorList>
    </citation>
    <scope>NUCLEOTIDE SEQUENCE [LARGE SCALE GENOMIC DNA]</scope>
    <source>
        <strain evidence="9 10">PG-178-WT-4</strain>
    </source>
</reference>
<dbReference type="InterPro" id="IPR016047">
    <property type="entry name" value="M23ase_b-sheet_dom"/>
</dbReference>
<evidence type="ECO:0000256" key="6">
    <source>
        <dbReference type="ARBA" id="ARBA00023049"/>
    </source>
</evidence>
<evidence type="ECO:0000256" key="4">
    <source>
        <dbReference type="ARBA" id="ARBA00022801"/>
    </source>
</evidence>
<dbReference type="InterPro" id="IPR050570">
    <property type="entry name" value="Cell_wall_metabolism_enzyme"/>
</dbReference>
<dbReference type="Pfam" id="PF01551">
    <property type="entry name" value="Peptidase_M23"/>
    <property type="match status" value="1"/>
</dbReference>
<organism evidence="9 10">
    <name type="scientific">Desulfovibrio porci</name>
    <dbReference type="NCBI Taxonomy" id="2605782"/>
    <lineage>
        <taxon>Bacteria</taxon>
        <taxon>Pseudomonadati</taxon>
        <taxon>Thermodesulfobacteriota</taxon>
        <taxon>Desulfovibrionia</taxon>
        <taxon>Desulfovibrionales</taxon>
        <taxon>Desulfovibrionaceae</taxon>
        <taxon>Desulfovibrio</taxon>
    </lineage>
</organism>
<dbReference type="AlphaFoldDB" id="A0A6L5XMN4"/>
<feature type="domain" description="M23ase beta-sheet core" evidence="8">
    <location>
        <begin position="356"/>
        <end position="452"/>
    </location>
</feature>
<dbReference type="Gene3D" id="2.70.70.10">
    <property type="entry name" value="Glucose Permease (Domain IIA)"/>
    <property type="match status" value="1"/>
</dbReference>
<keyword evidence="4" id="KW-0378">Hydrolase</keyword>
<feature type="compositionally biased region" description="Polar residues" evidence="7">
    <location>
        <begin position="80"/>
        <end position="96"/>
    </location>
</feature>
<evidence type="ECO:0000256" key="1">
    <source>
        <dbReference type="ARBA" id="ARBA00001947"/>
    </source>
</evidence>
<comment type="caution">
    <text evidence="9">The sequence shown here is derived from an EMBL/GenBank/DDBJ whole genome shotgun (WGS) entry which is preliminary data.</text>
</comment>
<evidence type="ECO:0000313" key="10">
    <source>
        <dbReference type="Proteomes" id="UP000477488"/>
    </source>
</evidence>
<keyword evidence="5" id="KW-0862">Zinc</keyword>
<dbReference type="InterPro" id="IPR011055">
    <property type="entry name" value="Dup_hybrid_motif"/>
</dbReference>
<keyword evidence="2" id="KW-0645">Protease</keyword>
<dbReference type="PANTHER" id="PTHR21666">
    <property type="entry name" value="PEPTIDASE-RELATED"/>
    <property type="match status" value="1"/>
</dbReference>
<proteinExistence type="predicted"/>
<evidence type="ECO:0000256" key="2">
    <source>
        <dbReference type="ARBA" id="ARBA00022670"/>
    </source>
</evidence>
<dbReference type="Gene3D" id="3.10.450.350">
    <property type="match status" value="1"/>
</dbReference>
<protein>
    <submittedName>
        <fullName evidence="9">Peptidoglycan DD-metalloendopeptidase family protein</fullName>
    </submittedName>
</protein>
<keyword evidence="3" id="KW-0479">Metal-binding</keyword>
<dbReference type="EMBL" id="VUMH01000011">
    <property type="protein sequence ID" value="MSS28533.1"/>
    <property type="molecule type" value="Genomic_DNA"/>
</dbReference>
<feature type="region of interest" description="Disordered" evidence="7">
    <location>
        <begin position="1"/>
        <end position="137"/>
    </location>
</feature>
<keyword evidence="10" id="KW-1185">Reference proteome</keyword>
<dbReference type="GO" id="GO:0006508">
    <property type="term" value="P:proteolysis"/>
    <property type="evidence" value="ECO:0007669"/>
    <property type="project" value="UniProtKB-KW"/>
</dbReference>
<dbReference type="GO" id="GO:0046872">
    <property type="term" value="F:metal ion binding"/>
    <property type="evidence" value="ECO:0007669"/>
    <property type="project" value="UniProtKB-KW"/>
</dbReference>
<dbReference type="SUPFAM" id="SSF51261">
    <property type="entry name" value="Duplicated hybrid motif"/>
    <property type="match status" value="1"/>
</dbReference>
<feature type="compositionally biased region" description="Low complexity" evidence="7">
    <location>
        <begin position="21"/>
        <end position="31"/>
    </location>
</feature>
<dbReference type="Proteomes" id="UP000477488">
    <property type="component" value="Unassembled WGS sequence"/>
</dbReference>
<evidence type="ECO:0000313" key="9">
    <source>
        <dbReference type="EMBL" id="MSS28533.1"/>
    </source>
</evidence>
<accession>A0A6L5XMN4</accession>
<dbReference type="CDD" id="cd12797">
    <property type="entry name" value="M23_peptidase"/>
    <property type="match status" value="1"/>
</dbReference>
<evidence type="ECO:0000256" key="5">
    <source>
        <dbReference type="ARBA" id="ARBA00022833"/>
    </source>
</evidence>
<name>A0A6L5XMN4_9BACT</name>
<evidence type="ECO:0000256" key="7">
    <source>
        <dbReference type="SAM" id="MobiDB-lite"/>
    </source>
</evidence>